<sequence length="396" mass="45163">MQAFGSRDALLYVLLTTLYIFSDNSFFDATWFIFSNISVFIQVPYLYLCNRYFLPFPLQTRVSQRATGAEFILINLLRLNLNHLSKRWGKEFFKTKVFYYVNRWRYLREAGNGLGDVMMQEYSDGGCWFQSQSKNNRAVDLAIVYVHGSWIVGGSIAIYEEYLTSFCVKLQEEGFQNPIVFAPSISTSSELDLLLPSAVSKVRDTVGEDCHVVLAGDSIGATLIMNSLLMEDKESLPAVALLVSPITQLDQFDQIESKINTDYLSIENIEGWLEEKVIELNCCAPGKEKWSLESIPKFGIVISYGSEECVSGYTEDYISKLKNIDGCKLKVDKQVAQVHNWAIINYYTERLVEHREESLQKYASIISRLLLSETKSYFEDNGGKVKSMISLDEERV</sequence>
<dbReference type="EMBL" id="CAKXYY010000018">
    <property type="protein sequence ID" value="CAH2354651.1"/>
    <property type="molecule type" value="Genomic_DNA"/>
</dbReference>
<evidence type="ECO:0000259" key="1">
    <source>
        <dbReference type="Pfam" id="PF07859"/>
    </source>
</evidence>
<keyword evidence="3" id="KW-1185">Reference proteome</keyword>
<dbReference type="InterPro" id="IPR013094">
    <property type="entry name" value="AB_hydrolase_3"/>
</dbReference>
<dbReference type="Proteomes" id="UP000837801">
    <property type="component" value="Unassembled WGS sequence"/>
</dbReference>
<dbReference type="OrthoDB" id="408631at2759"/>
<gene>
    <name evidence="2" type="ORF">CLIB1423_18S00606</name>
</gene>
<dbReference type="Gene3D" id="3.40.50.1820">
    <property type="entry name" value="alpha/beta hydrolase"/>
    <property type="match status" value="1"/>
</dbReference>
<reference evidence="2" key="1">
    <citation type="submission" date="2022-03" db="EMBL/GenBank/DDBJ databases">
        <authorList>
            <person name="Legras J.-L."/>
            <person name="Devillers H."/>
            <person name="Grondin C."/>
        </authorList>
    </citation>
    <scope>NUCLEOTIDE SEQUENCE</scope>
    <source>
        <strain evidence="2">CLIB 1423</strain>
    </source>
</reference>
<protein>
    <recommendedName>
        <fullName evidence="1">Alpha/beta hydrolase fold-3 domain-containing protein</fullName>
    </recommendedName>
</protein>
<comment type="caution">
    <text evidence="2">The sequence shown here is derived from an EMBL/GenBank/DDBJ whole genome shotgun (WGS) entry which is preliminary data.</text>
</comment>
<evidence type="ECO:0000313" key="3">
    <source>
        <dbReference type="Proteomes" id="UP000837801"/>
    </source>
</evidence>
<dbReference type="GO" id="GO:0016787">
    <property type="term" value="F:hydrolase activity"/>
    <property type="evidence" value="ECO:0007669"/>
    <property type="project" value="InterPro"/>
</dbReference>
<name>A0A9P0QU74_9ASCO</name>
<dbReference type="AlphaFoldDB" id="A0A9P0QU74"/>
<evidence type="ECO:0000313" key="2">
    <source>
        <dbReference type="EMBL" id="CAH2354651.1"/>
    </source>
</evidence>
<dbReference type="SUPFAM" id="SSF53474">
    <property type="entry name" value="alpha/beta-Hydrolases"/>
    <property type="match status" value="1"/>
</dbReference>
<accession>A0A9P0QU74</accession>
<dbReference type="Pfam" id="PF07859">
    <property type="entry name" value="Abhydrolase_3"/>
    <property type="match status" value="1"/>
</dbReference>
<proteinExistence type="predicted"/>
<feature type="domain" description="Alpha/beta hydrolase fold-3" evidence="1">
    <location>
        <begin position="143"/>
        <end position="323"/>
    </location>
</feature>
<organism evidence="2 3">
    <name type="scientific">[Candida] railenensis</name>
    <dbReference type="NCBI Taxonomy" id="45579"/>
    <lineage>
        <taxon>Eukaryota</taxon>
        <taxon>Fungi</taxon>
        <taxon>Dikarya</taxon>
        <taxon>Ascomycota</taxon>
        <taxon>Saccharomycotina</taxon>
        <taxon>Pichiomycetes</taxon>
        <taxon>Debaryomycetaceae</taxon>
        <taxon>Kurtzmaniella</taxon>
    </lineage>
</organism>
<dbReference type="InterPro" id="IPR029058">
    <property type="entry name" value="AB_hydrolase_fold"/>
</dbReference>